<feature type="domain" description="Knottins-like" evidence="10">
    <location>
        <begin position="31"/>
        <end position="80"/>
    </location>
</feature>
<name>A0A178WL19_ARATH</name>
<dbReference type="SUPFAM" id="SSF57095">
    <property type="entry name" value="Scorpion toxin-like"/>
    <property type="match status" value="1"/>
</dbReference>
<accession>A0A5S9WM05</accession>
<evidence type="ECO:0000256" key="5">
    <source>
        <dbReference type="ARBA" id="ARBA00022577"/>
    </source>
</evidence>
<accession>A0A178WL19</accession>
<dbReference type="ExpressionAtlas" id="A0A178WL19">
    <property type="expression patterns" value="baseline and differential"/>
</dbReference>
<keyword evidence="5" id="KW-0295">Fungicide</keyword>
<dbReference type="EMBL" id="LUHQ01000001">
    <property type="protein sequence ID" value="OAP18886.1"/>
    <property type="molecule type" value="Genomic_DNA"/>
</dbReference>
<keyword evidence="3" id="KW-0964">Secreted</keyword>
<evidence type="ECO:0000313" key="14">
    <source>
        <dbReference type="EMBL" id="VYS49144.1"/>
    </source>
</evidence>
<evidence type="ECO:0000256" key="4">
    <source>
        <dbReference type="ARBA" id="ARBA00022529"/>
    </source>
</evidence>
<feature type="chain" id="PRO_5038214088" evidence="9">
    <location>
        <begin position="30"/>
        <end position="80"/>
    </location>
</feature>
<comment type="similarity">
    <text evidence="2">Belongs to the DEFL family.</text>
</comment>
<dbReference type="PANTHER" id="PTHR33147">
    <property type="entry name" value="DEFENSIN-LIKE PROTEIN 1"/>
    <property type="match status" value="1"/>
</dbReference>
<reference evidence="15" key="1">
    <citation type="journal article" date="2016" name="Proc. Natl. Acad. Sci. U.S.A.">
        <title>Chromosome-level assembly of Arabidopsis thaliana Ler reveals the extent of translocation and inversion polymorphisms.</title>
        <authorList>
            <person name="Zapata L."/>
            <person name="Ding J."/>
            <person name="Willing E.M."/>
            <person name="Hartwig B."/>
            <person name="Bezdan D."/>
            <person name="Jiao W.B."/>
            <person name="Patel V."/>
            <person name="Velikkakam James G."/>
            <person name="Koornneef M."/>
            <person name="Ossowski S."/>
            <person name="Schneeberger K."/>
        </authorList>
    </citation>
    <scope>NUCLEOTIDE SEQUENCE [LARGE SCALE GENOMIC DNA]</scope>
    <source>
        <strain evidence="15">cv. Landsberg erecta</strain>
    </source>
</reference>
<evidence type="ECO:0000256" key="7">
    <source>
        <dbReference type="ARBA" id="ARBA00022821"/>
    </source>
</evidence>
<dbReference type="EMBL" id="CACRSJ010000104">
    <property type="protein sequence ID" value="VYS49144.1"/>
    <property type="molecule type" value="Genomic_DNA"/>
</dbReference>
<evidence type="ECO:0000256" key="1">
    <source>
        <dbReference type="ARBA" id="ARBA00004613"/>
    </source>
</evidence>
<gene>
    <name evidence="13" type="ordered locus">AXX17_At1g49470</name>
    <name evidence="14" type="ORF">AN1_LOCUS4623</name>
    <name evidence="12" type="ORF">AT9943_LOCUS3951</name>
    <name evidence="11" type="ORF">C24_LOCUS4512</name>
</gene>
<dbReference type="Proteomes" id="UP000426265">
    <property type="component" value="Unassembled WGS sequence"/>
</dbReference>
<evidence type="ECO:0000259" key="10">
    <source>
        <dbReference type="Pfam" id="PF00304"/>
    </source>
</evidence>
<evidence type="ECO:0000313" key="17">
    <source>
        <dbReference type="Proteomes" id="UP000434276"/>
    </source>
</evidence>
<reference evidence="13" key="2">
    <citation type="submission" date="2016-03" db="EMBL/GenBank/DDBJ databases">
        <title>Full-length assembly of Arabidopsis thaliana Ler reveals the complement of translocations and inversions.</title>
        <authorList>
            <person name="Zapata L."/>
            <person name="Schneeberger K."/>
            <person name="Ossowski S."/>
        </authorList>
    </citation>
    <scope>NUCLEOTIDE SEQUENCE [LARGE SCALE GENOMIC DNA]</scope>
    <source>
        <tissue evidence="13">Leaf</tissue>
    </source>
</reference>
<evidence type="ECO:0000313" key="16">
    <source>
        <dbReference type="Proteomes" id="UP000426265"/>
    </source>
</evidence>
<dbReference type="PANTHER" id="PTHR33147:SF37">
    <property type="entry name" value="DEFENSIN-LIKE PROTEIN 14-RELATED"/>
    <property type="match status" value="1"/>
</dbReference>
<keyword evidence="6 9" id="KW-0732">Signal</keyword>
<evidence type="ECO:0000256" key="3">
    <source>
        <dbReference type="ARBA" id="ARBA00022525"/>
    </source>
</evidence>
<dbReference type="InterPro" id="IPR036574">
    <property type="entry name" value="Scorpion_toxin-like_sf"/>
</dbReference>
<dbReference type="AlphaFoldDB" id="A0A178WL19"/>
<dbReference type="Pfam" id="PF00304">
    <property type="entry name" value="Gamma-thionin"/>
    <property type="match status" value="1"/>
</dbReference>
<feature type="signal peptide" evidence="9">
    <location>
        <begin position="1"/>
        <end position="29"/>
    </location>
</feature>
<evidence type="ECO:0000313" key="18">
    <source>
        <dbReference type="Proteomes" id="UP000516314"/>
    </source>
</evidence>
<evidence type="ECO:0000313" key="11">
    <source>
        <dbReference type="EMBL" id="CAA0295802.1"/>
    </source>
</evidence>
<proteinExistence type="inferred from homology"/>
<evidence type="ECO:0000256" key="9">
    <source>
        <dbReference type="SAM" id="SignalP"/>
    </source>
</evidence>
<keyword evidence="4" id="KW-0929">Antimicrobial</keyword>
<evidence type="ECO:0000313" key="15">
    <source>
        <dbReference type="Proteomes" id="UP000078284"/>
    </source>
</evidence>
<evidence type="ECO:0000256" key="2">
    <source>
        <dbReference type="ARBA" id="ARBA00006722"/>
    </source>
</evidence>
<dbReference type="GO" id="GO:0050832">
    <property type="term" value="P:defense response to fungus"/>
    <property type="evidence" value="ECO:0007669"/>
    <property type="project" value="UniProtKB-KW"/>
</dbReference>
<reference evidence="12 18" key="4">
    <citation type="submission" date="2020-09" db="EMBL/GenBank/DDBJ databases">
        <authorList>
            <person name="Ashkenazy H."/>
        </authorList>
    </citation>
    <scope>NUCLEOTIDE SEQUENCE [LARGE SCALE GENOMIC DNA]</scope>
    <source>
        <strain evidence="18">cv. Cdm-0</strain>
    </source>
</reference>
<protein>
    <submittedName>
        <fullName evidence="12">(thale cress) hypothetical protein</fullName>
    </submittedName>
    <submittedName>
        <fullName evidence="13">PDF1.5</fullName>
    </submittedName>
</protein>
<evidence type="ECO:0000313" key="12">
    <source>
        <dbReference type="EMBL" id="CAD5315590.1"/>
    </source>
</evidence>
<dbReference type="EMBL" id="CACSHJ010000087">
    <property type="protein sequence ID" value="CAA0295802.1"/>
    <property type="molecule type" value="Genomic_DNA"/>
</dbReference>
<dbReference type="Proteomes" id="UP000516314">
    <property type="component" value="Chromosome 1"/>
</dbReference>
<evidence type="ECO:0000256" key="6">
    <source>
        <dbReference type="ARBA" id="ARBA00022729"/>
    </source>
</evidence>
<dbReference type="Proteomes" id="UP000078284">
    <property type="component" value="Chromosome 1"/>
</dbReference>
<reference evidence="14 16" key="3">
    <citation type="submission" date="2019-11" db="EMBL/GenBank/DDBJ databases">
        <authorList>
            <person name="Jiao W.-B."/>
            <person name="Schneeberger K."/>
        </authorList>
    </citation>
    <scope>NUCLEOTIDE SEQUENCE [LARGE SCALE GENOMIC DNA]</scope>
    <source>
        <strain evidence="16">cv. An-1</strain>
        <strain evidence="17">cv. C24</strain>
    </source>
</reference>
<dbReference type="GO" id="GO:0005576">
    <property type="term" value="C:extracellular region"/>
    <property type="evidence" value="ECO:0007669"/>
    <property type="project" value="UniProtKB-SubCell"/>
</dbReference>
<dbReference type="EMBL" id="LR881466">
    <property type="protein sequence ID" value="CAD5315590.1"/>
    <property type="molecule type" value="Genomic_DNA"/>
</dbReference>
<evidence type="ECO:0000313" key="13">
    <source>
        <dbReference type="EMBL" id="OAP18886.1"/>
    </source>
</evidence>
<organism evidence="13 15">
    <name type="scientific">Arabidopsis thaliana</name>
    <name type="common">Mouse-ear cress</name>
    <dbReference type="NCBI Taxonomy" id="3702"/>
    <lineage>
        <taxon>Eukaryota</taxon>
        <taxon>Viridiplantae</taxon>
        <taxon>Streptophyta</taxon>
        <taxon>Embryophyta</taxon>
        <taxon>Tracheophyta</taxon>
        <taxon>Spermatophyta</taxon>
        <taxon>Magnoliopsida</taxon>
        <taxon>eudicotyledons</taxon>
        <taxon>Gunneridae</taxon>
        <taxon>Pentapetalae</taxon>
        <taxon>rosids</taxon>
        <taxon>malvids</taxon>
        <taxon>Brassicales</taxon>
        <taxon>Brassicaceae</taxon>
        <taxon>Camelineae</taxon>
        <taxon>Arabidopsis</taxon>
    </lineage>
</organism>
<dbReference type="OrthoDB" id="1037779at2759"/>
<dbReference type="Proteomes" id="UP000434276">
    <property type="component" value="Unassembled WGS sequence"/>
</dbReference>
<evidence type="ECO:0000256" key="8">
    <source>
        <dbReference type="ARBA" id="ARBA00023157"/>
    </source>
</evidence>
<dbReference type="Gene3D" id="3.30.30.10">
    <property type="entry name" value="Knottin, scorpion toxin-like"/>
    <property type="match status" value="1"/>
</dbReference>
<keyword evidence="8" id="KW-1015">Disulfide bond</keyword>
<keyword evidence="7" id="KW-0611">Plant defense</keyword>
<comment type="subcellular location">
    <subcellularLocation>
        <location evidence="1">Secreted</location>
    </subcellularLocation>
</comment>
<dbReference type="KEGG" id="ath:AT1G55010"/>
<dbReference type="GO" id="GO:0031640">
    <property type="term" value="P:killing of cells of another organism"/>
    <property type="evidence" value="ECO:0007669"/>
    <property type="project" value="UniProtKB-KW"/>
</dbReference>
<dbReference type="SMR" id="A0A178WL19"/>
<dbReference type="FunFam" id="3.30.30.10:FF:000011">
    <property type="entry name" value="Plant defensin 1.5"/>
    <property type="match status" value="1"/>
</dbReference>
<sequence>MAKFCTTITLILVALVLFADFEAPTIVKAELCKRESETWSGRCVNDYQCRDHCINNDRGNDGYCAGGYPWYRSCFCFFSC</sequence>
<dbReference type="InterPro" id="IPR003614">
    <property type="entry name" value="Knottins"/>
</dbReference>